<protein>
    <submittedName>
        <fullName evidence="1">SAM-dependent methyltransferase</fullName>
    </submittedName>
</protein>
<reference evidence="1" key="1">
    <citation type="submission" date="2021-02" db="EMBL/GenBank/DDBJ databases">
        <title>Draft genome sequence of Microbispora sp. RL4-1S isolated from rice leaves in Thailand.</title>
        <authorList>
            <person name="Muangham S."/>
            <person name="Duangmal K."/>
        </authorList>
    </citation>
    <scope>NUCLEOTIDE SEQUENCE</scope>
    <source>
        <strain evidence="1">RL4-1S</strain>
    </source>
</reference>
<dbReference type="GO" id="GO:0032259">
    <property type="term" value="P:methylation"/>
    <property type="evidence" value="ECO:0007669"/>
    <property type="project" value="UniProtKB-KW"/>
</dbReference>
<accession>A0A941AQG9</accession>
<evidence type="ECO:0000313" key="2">
    <source>
        <dbReference type="Proteomes" id="UP000674234"/>
    </source>
</evidence>
<keyword evidence="1" id="KW-0489">Methyltransferase</keyword>
<dbReference type="Proteomes" id="UP000674234">
    <property type="component" value="Unassembled WGS sequence"/>
</dbReference>
<gene>
    <name evidence="1" type="ORF">JOL79_12905</name>
</gene>
<dbReference type="RefSeq" id="WP_210156028.1">
    <property type="nucleotide sequence ID" value="NZ_JAFCNB010000006.1"/>
</dbReference>
<dbReference type="Pfam" id="PF04672">
    <property type="entry name" value="Methyltransf_19"/>
    <property type="match status" value="1"/>
</dbReference>
<dbReference type="InterPro" id="IPR029063">
    <property type="entry name" value="SAM-dependent_MTases_sf"/>
</dbReference>
<dbReference type="AlphaFoldDB" id="A0A941AQG9"/>
<dbReference type="EMBL" id="JAFCNB010000006">
    <property type="protein sequence ID" value="MBP2704714.1"/>
    <property type="molecule type" value="Genomic_DNA"/>
</dbReference>
<sequence length="277" mass="29814">MTEPDSSAAPPLSSRIDTNVPQSARVWNYLLGGKDNFPADRAAADGILSVFPQMRDIARADRAFLGRAVRHLAGEAGIRQFLDIGTGLPTMNNTHEVAQQVAPDARIVYVDNDPLVLVHAHALLVGSPEGVVDYIDADLREPEAIIEAAAKTLDYGRPVAIMLLGILHFVGDDGDARAILDRLLGAVPSGSYLVLTHATLDIGDQSSIQANAQANEDWNEKAPQQISPRTREEIIGLLDGLELLEPGLVSMSHWRPEETPWGTPAEVAGYAVVARKP</sequence>
<proteinExistence type="predicted"/>
<name>A0A941AQG9_9ACTN</name>
<keyword evidence="1" id="KW-0808">Transferase</keyword>
<dbReference type="SUPFAM" id="SSF53335">
    <property type="entry name" value="S-adenosyl-L-methionine-dependent methyltransferases"/>
    <property type="match status" value="1"/>
</dbReference>
<dbReference type="Gene3D" id="3.40.50.150">
    <property type="entry name" value="Vaccinia Virus protein VP39"/>
    <property type="match status" value="1"/>
</dbReference>
<evidence type="ECO:0000313" key="1">
    <source>
        <dbReference type="EMBL" id="MBP2704714.1"/>
    </source>
</evidence>
<organism evidence="1 2">
    <name type="scientific">Microbispora oryzae</name>
    <dbReference type="NCBI Taxonomy" id="2806554"/>
    <lineage>
        <taxon>Bacteria</taxon>
        <taxon>Bacillati</taxon>
        <taxon>Actinomycetota</taxon>
        <taxon>Actinomycetes</taxon>
        <taxon>Streptosporangiales</taxon>
        <taxon>Streptosporangiaceae</taxon>
        <taxon>Microbispora</taxon>
    </lineage>
</organism>
<comment type="caution">
    <text evidence="1">The sequence shown here is derived from an EMBL/GenBank/DDBJ whole genome shotgun (WGS) entry which is preliminary data.</text>
</comment>
<keyword evidence="2" id="KW-1185">Reference proteome</keyword>
<dbReference type="GO" id="GO:0008168">
    <property type="term" value="F:methyltransferase activity"/>
    <property type="evidence" value="ECO:0007669"/>
    <property type="project" value="UniProtKB-KW"/>
</dbReference>
<dbReference type="InterPro" id="IPR006764">
    <property type="entry name" value="SAM_dep_MeTrfase_SAV2177_type"/>
</dbReference>
<dbReference type="PIRSF" id="PIRSF017393">
    <property type="entry name" value="MTase_SAV2177"/>
    <property type="match status" value="1"/>
</dbReference>